<dbReference type="Proteomes" id="UP001521150">
    <property type="component" value="Unassembled WGS sequence"/>
</dbReference>
<dbReference type="InterPro" id="IPR002789">
    <property type="entry name" value="HerA_central"/>
</dbReference>
<dbReference type="InterPro" id="IPR008571">
    <property type="entry name" value="HerA-like"/>
</dbReference>
<organism evidence="2 3">
    <name type="scientific">Kibdelosporangium philippinense</name>
    <dbReference type="NCBI Taxonomy" id="211113"/>
    <lineage>
        <taxon>Bacteria</taxon>
        <taxon>Bacillati</taxon>
        <taxon>Actinomycetota</taxon>
        <taxon>Actinomycetes</taxon>
        <taxon>Pseudonocardiales</taxon>
        <taxon>Pseudonocardiaceae</taxon>
        <taxon>Kibdelosporangium</taxon>
    </lineage>
</organism>
<protein>
    <submittedName>
        <fullName evidence="2">DUF87 domain-containing protein</fullName>
    </submittedName>
</protein>
<evidence type="ECO:0000259" key="1">
    <source>
        <dbReference type="Pfam" id="PF01935"/>
    </source>
</evidence>
<dbReference type="InterPro" id="IPR027417">
    <property type="entry name" value="P-loop_NTPase"/>
</dbReference>
<name>A0ABS8ZL40_9PSEU</name>
<evidence type="ECO:0000313" key="2">
    <source>
        <dbReference type="EMBL" id="MCE7008199.1"/>
    </source>
</evidence>
<proteinExistence type="predicted"/>
<dbReference type="PANTHER" id="PTHR42957:SF1">
    <property type="entry name" value="HELICASE MJ1565-RELATED"/>
    <property type="match status" value="1"/>
</dbReference>
<keyword evidence="3" id="KW-1185">Reference proteome</keyword>
<reference evidence="2 3" key="1">
    <citation type="submission" date="2021-12" db="EMBL/GenBank/DDBJ databases">
        <title>Genome sequence of Kibdelosporangium philippinense ATCC 49844.</title>
        <authorList>
            <person name="Fedorov E.A."/>
            <person name="Omeragic M."/>
            <person name="Shalygina K.F."/>
            <person name="Maclea K.S."/>
        </authorList>
    </citation>
    <scope>NUCLEOTIDE SEQUENCE [LARGE SCALE GENOMIC DNA]</scope>
    <source>
        <strain evidence="2 3">ATCC 49844</strain>
    </source>
</reference>
<dbReference type="PANTHER" id="PTHR42957">
    <property type="entry name" value="HELICASE MJ1565-RELATED"/>
    <property type="match status" value="1"/>
</dbReference>
<sequence length="492" mass="54425">MRIGSVRYSATRRRAKASKQADASVLINIHDFIGNKTGLLGMTRMGKSNTAKIIIARTFAVSERQRAAGGSPIGQLIFDPQGEYANPNTQDGTEIAAIGERHVRIYKFGADGTQPHVRPLGVNFFDPAQIEAVQGLIADKLRSDGSAGYVNDFAATEFTDVPRDYGKTIRAQRGRLILYAALLRADFEVPEYNAGTNYAYSVLISMKVELRTEVINRLSRDPFRKAGKSFAILAQDVRPVVDTVIALREEGNEEAAGFCDDIRWQSTEPIYTGQTGASGKVRGWRNLIDLKDFHNPDTKRDPADEIYEDLTDGRIVIVDLHVGTPAIVRALSETITRQLLNRQTKVFTSGAEPPAIQVMLEEAHNLFSNDRYKDDSDVWVKLAKEASKLRLGMTYATQEVSGVAHQVKANTANWVVAHLNNTKEVQELSRFYDFAAFAPAIIAAEDRGYVRLKTLSSPYIVPVQIDKYDVDLVNEARKAAGDPLLPPMAPQP</sequence>
<accession>A0ABS8ZL40</accession>
<dbReference type="SUPFAM" id="SSF52540">
    <property type="entry name" value="P-loop containing nucleoside triphosphate hydrolases"/>
    <property type="match status" value="1"/>
</dbReference>
<dbReference type="EMBL" id="JAJVCN010000003">
    <property type="protein sequence ID" value="MCE7008199.1"/>
    <property type="molecule type" value="Genomic_DNA"/>
</dbReference>
<dbReference type="Pfam" id="PF01935">
    <property type="entry name" value="DUF87"/>
    <property type="match status" value="1"/>
</dbReference>
<gene>
    <name evidence="2" type="ORF">LWC34_36080</name>
</gene>
<feature type="domain" description="Helicase HerA central" evidence="1">
    <location>
        <begin position="20"/>
        <end position="101"/>
    </location>
</feature>
<dbReference type="RefSeq" id="WP_233729726.1">
    <property type="nucleotide sequence ID" value="NZ_JAJVCN010000003.1"/>
</dbReference>
<dbReference type="Gene3D" id="3.40.50.300">
    <property type="entry name" value="P-loop containing nucleotide triphosphate hydrolases"/>
    <property type="match status" value="2"/>
</dbReference>
<comment type="caution">
    <text evidence="2">The sequence shown here is derived from an EMBL/GenBank/DDBJ whole genome shotgun (WGS) entry which is preliminary data.</text>
</comment>
<evidence type="ECO:0000313" key="3">
    <source>
        <dbReference type="Proteomes" id="UP001521150"/>
    </source>
</evidence>